<name>A0A8S1M4T5_PARPR</name>
<keyword evidence="3" id="KW-1185">Reference proteome</keyword>
<gene>
    <name evidence="2" type="ORF">PPRIM_AZ9-3.1.T0530132</name>
</gene>
<keyword evidence="1" id="KW-1133">Transmembrane helix</keyword>
<keyword evidence="1" id="KW-0812">Transmembrane</keyword>
<evidence type="ECO:0000313" key="2">
    <source>
        <dbReference type="EMBL" id="CAD8074749.1"/>
    </source>
</evidence>
<reference evidence="2" key="1">
    <citation type="submission" date="2021-01" db="EMBL/GenBank/DDBJ databases">
        <authorList>
            <consortium name="Genoscope - CEA"/>
            <person name="William W."/>
        </authorList>
    </citation>
    <scope>NUCLEOTIDE SEQUENCE</scope>
</reference>
<accession>A0A8S1M4T5</accession>
<evidence type="ECO:0000256" key="1">
    <source>
        <dbReference type="SAM" id="Phobius"/>
    </source>
</evidence>
<protein>
    <submittedName>
        <fullName evidence="2">Uncharacterized protein</fullName>
    </submittedName>
</protein>
<dbReference type="AlphaFoldDB" id="A0A8S1M4T5"/>
<proteinExistence type="predicted"/>
<feature type="transmembrane region" description="Helical" evidence="1">
    <location>
        <begin position="63"/>
        <end position="86"/>
    </location>
</feature>
<keyword evidence="1" id="KW-0472">Membrane</keyword>
<dbReference type="EMBL" id="CAJJDM010000053">
    <property type="protein sequence ID" value="CAD8074749.1"/>
    <property type="molecule type" value="Genomic_DNA"/>
</dbReference>
<dbReference type="Proteomes" id="UP000688137">
    <property type="component" value="Unassembled WGS sequence"/>
</dbReference>
<sequence>MMEIKSKMMDVISVNLIVVFIVQIVSLESVKNAILVILQLMDIVFPIVEMEFQLLDWKNVMMAIQYLMMAVLIVHTNVLQIVYYVIKEYVINNVKQVLNLLINLAYLYAEMD</sequence>
<comment type="caution">
    <text evidence="2">The sequence shown here is derived from an EMBL/GenBank/DDBJ whole genome shotgun (WGS) entry which is preliminary data.</text>
</comment>
<evidence type="ECO:0000313" key="3">
    <source>
        <dbReference type="Proteomes" id="UP000688137"/>
    </source>
</evidence>
<organism evidence="2 3">
    <name type="scientific">Paramecium primaurelia</name>
    <dbReference type="NCBI Taxonomy" id="5886"/>
    <lineage>
        <taxon>Eukaryota</taxon>
        <taxon>Sar</taxon>
        <taxon>Alveolata</taxon>
        <taxon>Ciliophora</taxon>
        <taxon>Intramacronucleata</taxon>
        <taxon>Oligohymenophorea</taxon>
        <taxon>Peniculida</taxon>
        <taxon>Parameciidae</taxon>
        <taxon>Paramecium</taxon>
    </lineage>
</organism>